<dbReference type="AlphaFoldDB" id="A0A4R5M3D0"/>
<keyword evidence="8" id="KW-0626">Porin</keyword>
<reference evidence="12 13" key="1">
    <citation type="submission" date="2019-03" db="EMBL/GenBank/DDBJ databases">
        <title>Paraburkholderia sp. 4M-K11, isolated from subtropical forest soil.</title>
        <authorList>
            <person name="Gao Z.-H."/>
            <person name="Qiu L.-H."/>
        </authorList>
    </citation>
    <scope>NUCLEOTIDE SEQUENCE [LARGE SCALE GENOMIC DNA]</scope>
    <source>
        <strain evidence="12 13">4M-K11</strain>
    </source>
</reference>
<keyword evidence="5" id="KW-0812">Transmembrane</keyword>
<dbReference type="PANTHER" id="PTHR34501">
    <property type="entry name" value="PROTEIN YDDL-RELATED"/>
    <property type="match status" value="1"/>
</dbReference>
<dbReference type="Gene3D" id="2.40.160.10">
    <property type="entry name" value="Porin"/>
    <property type="match status" value="1"/>
</dbReference>
<feature type="domain" description="Porin" evidence="11">
    <location>
        <begin position="57"/>
        <end position="383"/>
    </location>
</feature>
<dbReference type="InterPro" id="IPR002299">
    <property type="entry name" value="Porin_Neis"/>
</dbReference>
<keyword evidence="9" id="KW-0472">Membrane</keyword>
<organism evidence="12 13">
    <name type="scientific">Paraburkholderia silviterrae</name>
    <dbReference type="NCBI Taxonomy" id="2528715"/>
    <lineage>
        <taxon>Bacteria</taxon>
        <taxon>Pseudomonadati</taxon>
        <taxon>Pseudomonadota</taxon>
        <taxon>Betaproteobacteria</taxon>
        <taxon>Burkholderiales</taxon>
        <taxon>Burkholderiaceae</taxon>
        <taxon>Paraburkholderia</taxon>
    </lineage>
</organism>
<comment type="caution">
    <text evidence="12">The sequence shown here is derived from an EMBL/GenBank/DDBJ whole genome shotgun (WGS) entry which is preliminary data.</text>
</comment>
<evidence type="ECO:0000256" key="6">
    <source>
        <dbReference type="ARBA" id="ARBA00022729"/>
    </source>
</evidence>
<dbReference type="PRINTS" id="PR00184">
    <property type="entry name" value="NEISSPPORIN"/>
</dbReference>
<evidence type="ECO:0000256" key="8">
    <source>
        <dbReference type="ARBA" id="ARBA00023114"/>
    </source>
</evidence>
<name>A0A4R5M3D0_9BURK</name>
<dbReference type="Pfam" id="PF13609">
    <property type="entry name" value="Porin_4"/>
    <property type="match status" value="1"/>
</dbReference>
<evidence type="ECO:0000256" key="5">
    <source>
        <dbReference type="ARBA" id="ARBA00022692"/>
    </source>
</evidence>
<dbReference type="GO" id="GO:0046930">
    <property type="term" value="C:pore complex"/>
    <property type="evidence" value="ECO:0007669"/>
    <property type="project" value="UniProtKB-KW"/>
</dbReference>
<dbReference type="RefSeq" id="WP_133197955.1">
    <property type="nucleotide sequence ID" value="NZ_JBHUCW010000029.1"/>
</dbReference>
<keyword evidence="13" id="KW-1185">Reference proteome</keyword>
<dbReference type="GO" id="GO:0009279">
    <property type="term" value="C:cell outer membrane"/>
    <property type="evidence" value="ECO:0007669"/>
    <property type="project" value="UniProtKB-SubCell"/>
</dbReference>
<dbReference type="OrthoDB" id="9075840at2"/>
<dbReference type="SUPFAM" id="SSF56935">
    <property type="entry name" value="Porins"/>
    <property type="match status" value="1"/>
</dbReference>
<comment type="subcellular location">
    <subcellularLocation>
        <location evidence="1">Cell outer membrane</location>
        <topology evidence="1">Multi-pass membrane protein</topology>
    </subcellularLocation>
</comment>
<dbReference type="PANTHER" id="PTHR34501:SF9">
    <property type="entry name" value="MAJOR OUTER MEMBRANE PROTEIN P.IA"/>
    <property type="match status" value="1"/>
</dbReference>
<comment type="subunit">
    <text evidence="2">Homotrimer.</text>
</comment>
<evidence type="ECO:0000256" key="7">
    <source>
        <dbReference type="ARBA" id="ARBA00023065"/>
    </source>
</evidence>
<evidence type="ECO:0000256" key="4">
    <source>
        <dbReference type="ARBA" id="ARBA00022452"/>
    </source>
</evidence>
<dbReference type="InterPro" id="IPR023614">
    <property type="entry name" value="Porin_dom_sf"/>
</dbReference>
<evidence type="ECO:0000256" key="1">
    <source>
        <dbReference type="ARBA" id="ARBA00004571"/>
    </source>
</evidence>
<evidence type="ECO:0000313" key="13">
    <source>
        <dbReference type="Proteomes" id="UP000295722"/>
    </source>
</evidence>
<dbReference type="Proteomes" id="UP000295722">
    <property type="component" value="Unassembled WGS sequence"/>
</dbReference>
<evidence type="ECO:0000313" key="12">
    <source>
        <dbReference type="EMBL" id="TDG20200.1"/>
    </source>
</evidence>
<keyword evidence="3" id="KW-0813">Transport</keyword>
<proteinExistence type="predicted"/>
<dbReference type="CDD" id="cd00342">
    <property type="entry name" value="gram_neg_porins"/>
    <property type="match status" value="1"/>
</dbReference>
<dbReference type="InterPro" id="IPR033900">
    <property type="entry name" value="Gram_neg_porin_domain"/>
</dbReference>
<keyword evidence="4" id="KW-1134">Transmembrane beta strand</keyword>
<keyword evidence="6" id="KW-0732">Signal</keyword>
<evidence type="ECO:0000256" key="9">
    <source>
        <dbReference type="ARBA" id="ARBA00023136"/>
    </source>
</evidence>
<gene>
    <name evidence="12" type="ORF">EYW47_27305</name>
</gene>
<evidence type="ECO:0000256" key="3">
    <source>
        <dbReference type="ARBA" id="ARBA00022448"/>
    </source>
</evidence>
<dbReference type="GO" id="GO:0015288">
    <property type="term" value="F:porin activity"/>
    <property type="evidence" value="ECO:0007669"/>
    <property type="project" value="UniProtKB-KW"/>
</dbReference>
<evidence type="ECO:0000256" key="10">
    <source>
        <dbReference type="ARBA" id="ARBA00023237"/>
    </source>
</evidence>
<evidence type="ECO:0000256" key="2">
    <source>
        <dbReference type="ARBA" id="ARBA00011233"/>
    </source>
</evidence>
<accession>A0A4R5M3D0</accession>
<keyword evidence="10" id="KW-0998">Cell outer membrane</keyword>
<keyword evidence="7" id="KW-0406">Ion transport</keyword>
<dbReference type="InterPro" id="IPR050298">
    <property type="entry name" value="Gram-neg_bact_OMP"/>
</dbReference>
<sequence length="423" mass="44435">MAAACDLERLPCSRASIFGTEFRIPAFLHSNDKLLLMKGDVVSYFRYRAICIGVLTVSASAAVHAQSSVTLYGSLDEAAAYFNNTGGHSLVAMQSGDNASTYWGLKGKEELGGGLNAIFTLESSFDITHGSLSNNRIFAHQSTVGLADDAYGTLTLGRQFDPTVDLIQPITGDNFAGPVFTTPGDADNNDNSVWINNSIKYASPTYAGFQYELMYGVGGIAGNATGGHSYGAAAAYNNGGLTLATGYLFSKNDVNGNGAADLTQDNSVTPLSGATPMFGSRQIVQVAAQYVIGSLTANIRYSNAQYKPYTNYGAFNRTETFNVGGAALQYQFNPELSGALNYVYTHSSGASSATYNNFGANATYSLSKRTSFYADVAYSHASGTTFSEDGSTIVAAGGTVGDLAASSSTRSQVVAILGITHKF</sequence>
<dbReference type="EMBL" id="SMRP01000017">
    <property type="protein sequence ID" value="TDG20200.1"/>
    <property type="molecule type" value="Genomic_DNA"/>
</dbReference>
<evidence type="ECO:0000259" key="11">
    <source>
        <dbReference type="Pfam" id="PF13609"/>
    </source>
</evidence>
<protein>
    <submittedName>
        <fullName evidence="12">Porin</fullName>
    </submittedName>
</protein>
<dbReference type="GO" id="GO:0006811">
    <property type="term" value="P:monoatomic ion transport"/>
    <property type="evidence" value="ECO:0007669"/>
    <property type="project" value="UniProtKB-KW"/>
</dbReference>